<evidence type="ECO:0000256" key="5">
    <source>
        <dbReference type="ARBA" id="ARBA00023136"/>
    </source>
</evidence>
<feature type="transmembrane region" description="Helical" evidence="6">
    <location>
        <begin position="114"/>
        <end position="139"/>
    </location>
</feature>
<feature type="transmembrane region" description="Helical" evidence="6">
    <location>
        <begin position="159"/>
        <end position="182"/>
    </location>
</feature>
<dbReference type="Pfam" id="PF01292">
    <property type="entry name" value="Ni_hydr_CYTB"/>
    <property type="match status" value="1"/>
</dbReference>
<evidence type="ECO:0000256" key="4">
    <source>
        <dbReference type="ARBA" id="ARBA00022989"/>
    </source>
</evidence>
<gene>
    <name evidence="8" type="ORF">FK492_21950</name>
</gene>
<sequence length="193" mass="21624">MKLKLINAIPYSYAPFFRVLHIAVAVLILSQIINSNFIEAELLTDSSVEGVITWLHVVSGFLLIFLGLTLLAWMLSQRGFRWYYAWMMLDFNGIRRDIKLISQRKLPEAAQGGIAAAVQGLGVLALLLVASSGGVWFLAETLLKNASDAAEYYLRLHKFLTTFIEIYFYAHGLMGLLHMLLVRKTPASGTEKT</sequence>
<evidence type="ECO:0000313" key="9">
    <source>
        <dbReference type="Proteomes" id="UP000319715"/>
    </source>
</evidence>
<evidence type="ECO:0000259" key="7">
    <source>
        <dbReference type="Pfam" id="PF01292"/>
    </source>
</evidence>
<comment type="subcellular location">
    <subcellularLocation>
        <location evidence="1">Cell membrane</location>
        <topology evidence="1">Multi-pass membrane protein</topology>
    </subcellularLocation>
</comment>
<evidence type="ECO:0000313" key="8">
    <source>
        <dbReference type="EMBL" id="TQC64542.1"/>
    </source>
</evidence>
<feature type="domain" description="Cytochrome b561 bacterial/Ni-hydrogenase" evidence="7">
    <location>
        <begin position="13"/>
        <end position="184"/>
    </location>
</feature>
<protein>
    <submittedName>
        <fullName evidence="8">Cytochrome b/b6 domain-containing protein</fullName>
    </submittedName>
</protein>
<dbReference type="EMBL" id="VICF01000012">
    <property type="protein sequence ID" value="TQC64542.1"/>
    <property type="molecule type" value="Genomic_DNA"/>
</dbReference>
<evidence type="ECO:0000256" key="3">
    <source>
        <dbReference type="ARBA" id="ARBA00022692"/>
    </source>
</evidence>
<feature type="transmembrane region" description="Helical" evidence="6">
    <location>
        <begin position="53"/>
        <end position="75"/>
    </location>
</feature>
<dbReference type="Proteomes" id="UP000319715">
    <property type="component" value="Unassembled WGS sequence"/>
</dbReference>
<evidence type="ECO:0000256" key="6">
    <source>
        <dbReference type="SAM" id="Phobius"/>
    </source>
</evidence>
<organism evidence="8 9">
    <name type="scientific">Pantoea dispersa</name>
    <dbReference type="NCBI Taxonomy" id="59814"/>
    <lineage>
        <taxon>Bacteria</taxon>
        <taxon>Pseudomonadati</taxon>
        <taxon>Pseudomonadota</taxon>
        <taxon>Gammaproteobacteria</taxon>
        <taxon>Enterobacterales</taxon>
        <taxon>Erwiniaceae</taxon>
        <taxon>Pantoea</taxon>
    </lineage>
</organism>
<keyword evidence="9" id="KW-1185">Reference proteome</keyword>
<keyword evidence="4 6" id="KW-1133">Transmembrane helix</keyword>
<feature type="transmembrane region" description="Helical" evidence="6">
    <location>
        <begin position="12"/>
        <end position="33"/>
    </location>
</feature>
<dbReference type="InterPro" id="IPR016174">
    <property type="entry name" value="Di-haem_cyt_TM"/>
</dbReference>
<name>A0ABY2ZUK9_9GAMM</name>
<dbReference type="InterPro" id="IPR011577">
    <property type="entry name" value="Cyt_b561_bac/Ni-Hgenase"/>
</dbReference>
<accession>A0ABY2ZUK9</accession>
<dbReference type="RefSeq" id="WP_136545615.1">
    <property type="nucleotide sequence ID" value="NZ_CP074350.1"/>
</dbReference>
<evidence type="ECO:0000256" key="2">
    <source>
        <dbReference type="ARBA" id="ARBA00022475"/>
    </source>
</evidence>
<comment type="caution">
    <text evidence="8">The sequence shown here is derived from an EMBL/GenBank/DDBJ whole genome shotgun (WGS) entry which is preliminary data.</text>
</comment>
<evidence type="ECO:0000256" key="1">
    <source>
        <dbReference type="ARBA" id="ARBA00004651"/>
    </source>
</evidence>
<dbReference type="Gene3D" id="1.20.950.20">
    <property type="entry name" value="Transmembrane di-heme cytochromes, Chain C"/>
    <property type="match status" value="1"/>
</dbReference>
<keyword evidence="3 6" id="KW-0812">Transmembrane</keyword>
<keyword evidence="5 6" id="KW-0472">Membrane</keyword>
<dbReference type="SUPFAM" id="SSF81342">
    <property type="entry name" value="Transmembrane di-heme cytochromes"/>
    <property type="match status" value="1"/>
</dbReference>
<keyword evidence="2" id="KW-1003">Cell membrane</keyword>
<reference evidence="8 9" key="1">
    <citation type="submission" date="2019-06" db="EMBL/GenBank/DDBJ databases">
        <title>Pantoea dispersa Assembly.</title>
        <authorList>
            <person name="Wang J."/>
        </authorList>
    </citation>
    <scope>NUCLEOTIDE SEQUENCE [LARGE SCALE GENOMIC DNA]</scope>
    <source>
        <strain evidence="9">bio</strain>
    </source>
</reference>
<proteinExistence type="predicted"/>